<protein>
    <submittedName>
        <fullName evidence="8">Integrase</fullName>
    </submittedName>
</protein>
<dbReference type="RefSeq" id="WP_189436879.1">
    <property type="nucleotide sequence ID" value="NZ_BMXE01000003.1"/>
</dbReference>
<dbReference type="SUPFAM" id="SSF56349">
    <property type="entry name" value="DNA breaking-rejoining enzymes"/>
    <property type="match status" value="1"/>
</dbReference>
<name>A0ABQ3EFV3_9HYPH</name>
<dbReference type="PROSITE" id="PS51898">
    <property type="entry name" value="TYR_RECOMBINASE"/>
    <property type="match status" value="1"/>
</dbReference>
<dbReference type="InterPro" id="IPR044068">
    <property type="entry name" value="CB"/>
</dbReference>
<evidence type="ECO:0000256" key="4">
    <source>
        <dbReference type="ARBA" id="ARBA00023172"/>
    </source>
</evidence>
<evidence type="ECO:0000259" key="6">
    <source>
        <dbReference type="PROSITE" id="PS51898"/>
    </source>
</evidence>
<evidence type="ECO:0000256" key="1">
    <source>
        <dbReference type="ARBA" id="ARBA00008857"/>
    </source>
</evidence>
<evidence type="ECO:0000313" key="9">
    <source>
        <dbReference type="Proteomes" id="UP000637980"/>
    </source>
</evidence>
<feature type="domain" description="Tyr recombinase" evidence="6">
    <location>
        <begin position="200"/>
        <end position="385"/>
    </location>
</feature>
<dbReference type="Proteomes" id="UP000637980">
    <property type="component" value="Unassembled WGS sequence"/>
</dbReference>
<organism evidence="8 9">
    <name type="scientific">Pseudovibrio japonicus</name>
    <dbReference type="NCBI Taxonomy" id="366534"/>
    <lineage>
        <taxon>Bacteria</taxon>
        <taxon>Pseudomonadati</taxon>
        <taxon>Pseudomonadota</taxon>
        <taxon>Alphaproteobacteria</taxon>
        <taxon>Hyphomicrobiales</taxon>
        <taxon>Stappiaceae</taxon>
        <taxon>Pseudovibrio</taxon>
    </lineage>
</organism>
<keyword evidence="4" id="KW-0233">DNA recombination</keyword>
<evidence type="ECO:0000256" key="3">
    <source>
        <dbReference type="ARBA" id="ARBA00023125"/>
    </source>
</evidence>
<feature type="domain" description="Core-binding (CB)" evidence="7">
    <location>
        <begin position="98"/>
        <end position="178"/>
    </location>
</feature>
<keyword evidence="3 5" id="KW-0238">DNA-binding</keyword>
<sequence length="407" mass="45725">MARISKQVVDQAQPQSKDAYVWDEELKGFGLKITPTGHKVYLIQYRIGGRAGRTRRYTIGRHGKITPDAARKEAKRLLGEALSGNDPSTRKDEKRGAKSLYELIETFLEEHAEAKLKPVTALEYRRSFDLHVKTRLYNVPVEEITRADVTRMHHAMRAKPYQANRTLAFLSKFFNWCEKYGYRPDGSNPCRHVEKFKEYRRERFLSAEELGALSEAIRVAETEGFVSKKGNLWKPSVFAVAAVRLLIMTGARLSEILTLKWEYIDFKKAQAHLPDSKTGAKTLYLNAPALALLNDLPELEGNPYVICGDKPGTHIVNLQKAWRKIRAEAGLEDVRIHDLRHSFASVAAGSGMSLPMIGKLLGHSQPATTARYAHLASDPMQQASEAIAKAINGAMNDREISNAQKKS</sequence>
<accession>A0ABQ3EFV3</accession>
<evidence type="ECO:0000259" key="7">
    <source>
        <dbReference type="PROSITE" id="PS51900"/>
    </source>
</evidence>
<evidence type="ECO:0000313" key="8">
    <source>
        <dbReference type="EMBL" id="GHB33244.1"/>
    </source>
</evidence>
<dbReference type="PANTHER" id="PTHR30629:SF2">
    <property type="entry name" value="PROPHAGE INTEGRASE INTS-RELATED"/>
    <property type="match status" value="1"/>
</dbReference>
<dbReference type="CDD" id="cd00796">
    <property type="entry name" value="INT_Rci_Hp1_C"/>
    <property type="match status" value="1"/>
</dbReference>
<dbReference type="InterPro" id="IPR010998">
    <property type="entry name" value="Integrase_recombinase_N"/>
</dbReference>
<dbReference type="Gene3D" id="1.10.443.10">
    <property type="entry name" value="Intergrase catalytic core"/>
    <property type="match status" value="1"/>
</dbReference>
<dbReference type="PANTHER" id="PTHR30629">
    <property type="entry name" value="PROPHAGE INTEGRASE"/>
    <property type="match status" value="1"/>
</dbReference>
<keyword evidence="9" id="KW-1185">Reference proteome</keyword>
<dbReference type="InterPro" id="IPR013762">
    <property type="entry name" value="Integrase-like_cat_sf"/>
</dbReference>
<dbReference type="Gene3D" id="3.30.160.390">
    <property type="entry name" value="Integrase, DNA-binding domain"/>
    <property type="match status" value="1"/>
</dbReference>
<dbReference type="InterPro" id="IPR025166">
    <property type="entry name" value="Integrase_DNA_bind_dom"/>
</dbReference>
<gene>
    <name evidence="8" type="ORF">GCM10007094_22840</name>
</gene>
<dbReference type="Gene3D" id="1.10.150.130">
    <property type="match status" value="1"/>
</dbReference>
<dbReference type="Pfam" id="PF13356">
    <property type="entry name" value="Arm-DNA-bind_3"/>
    <property type="match status" value="1"/>
</dbReference>
<dbReference type="Pfam" id="PF00589">
    <property type="entry name" value="Phage_integrase"/>
    <property type="match status" value="1"/>
</dbReference>
<comment type="caution">
    <text evidence="8">The sequence shown here is derived from an EMBL/GenBank/DDBJ whole genome shotgun (WGS) entry which is preliminary data.</text>
</comment>
<dbReference type="InterPro" id="IPR038488">
    <property type="entry name" value="Integrase_DNA-bd_sf"/>
</dbReference>
<dbReference type="InterPro" id="IPR002104">
    <property type="entry name" value="Integrase_catalytic"/>
</dbReference>
<dbReference type="PROSITE" id="PS51900">
    <property type="entry name" value="CB"/>
    <property type="match status" value="1"/>
</dbReference>
<proteinExistence type="inferred from homology"/>
<reference evidence="9" key="1">
    <citation type="journal article" date="2019" name="Int. J. Syst. Evol. Microbiol.">
        <title>The Global Catalogue of Microorganisms (GCM) 10K type strain sequencing project: providing services to taxonomists for standard genome sequencing and annotation.</title>
        <authorList>
            <consortium name="The Broad Institute Genomics Platform"/>
            <consortium name="The Broad Institute Genome Sequencing Center for Infectious Disease"/>
            <person name="Wu L."/>
            <person name="Ma J."/>
        </authorList>
    </citation>
    <scope>NUCLEOTIDE SEQUENCE [LARGE SCALE GENOMIC DNA]</scope>
    <source>
        <strain evidence="9">KCTC 12861</strain>
    </source>
</reference>
<evidence type="ECO:0000256" key="2">
    <source>
        <dbReference type="ARBA" id="ARBA00022908"/>
    </source>
</evidence>
<comment type="similarity">
    <text evidence="1">Belongs to the 'phage' integrase family.</text>
</comment>
<dbReference type="EMBL" id="BMXE01000003">
    <property type="protein sequence ID" value="GHB33244.1"/>
    <property type="molecule type" value="Genomic_DNA"/>
</dbReference>
<dbReference type="InterPro" id="IPR050808">
    <property type="entry name" value="Phage_Integrase"/>
</dbReference>
<evidence type="ECO:0000256" key="5">
    <source>
        <dbReference type="PROSITE-ProRule" id="PRU01248"/>
    </source>
</evidence>
<dbReference type="InterPro" id="IPR011010">
    <property type="entry name" value="DNA_brk_join_enz"/>
</dbReference>
<keyword evidence="2" id="KW-0229">DNA integration</keyword>